<evidence type="ECO:0000256" key="2">
    <source>
        <dbReference type="ARBA" id="ARBA00010742"/>
    </source>
</evidence>
<comment type="caution">
    <text evidence="4">The sequence shown here is derived from an EMBL/GenBank/DDBJ whole genome shotgun (WGS) entry which is preliminary data.</text>
</comment>
<evidence type="ECO:0000313" key="4">
    <source>
        <dbReference type="EMBL" id="GGH24165.1"/>
    </source>
</evidence>
<dbReference type="GO" id="GO:0042597">
    <property type="term" value="C:periplasmic space"/>
    <property type="evidence" value="ECO:0007669"/>
    <property type="project" value="UniProtKB-SubCell"/>
</dbReference>
<gene>
    <name evidence="4" type="ORF">GCM10007036_30370</name>
</gene>
<dbReference type="AlphaFoldDB" id="A0A917MKJ7"/>
<reference evidence="4" key="1">
    <citation type="journal article" date="2014" name="Int. J. Syst. Evol. Microbiol.">
        <title>Complete genome sequence of Corynebacterium casei LMG S-19264T (=DSM 44701T), isolated from a smear-ripened cheese.</title>
        <authorList>
            <consortium name="US DOE Joint Genome Institute (JGI-PGF)"/>
            <person name="Walter F."/>
            <person name="Albersmeier A."/>
            <person name="Kalinowski J."/>
            <person name="Ruckert C."/>
        </authorList>
    </citation>
    <scope>NUCLEOTIDE SEQUENCE</scope>
    <source>
        <strain evidence="4">CGMCC 1.12214</strain>
    </source>
</reference>
<protein>
    <submittedName>
        <fullName evidence="4">Aliphatic sulfonate ABC transporter substrate-binding protein</fullName>
    </submittedName>
</protein>
<dbReference type="PANTHER" id="PTHR30024:SF47">
    <property type="entry name" value="TAURINE-BINDING PERIPLASMIC PROTEIN"/>
    <property type="match status" value="1"/>
</dbReference>
<dbReference type="EMBL" id="BMES01000002">
    <property type="protein sequence ID" value="GGH24165.1"/>
    <property type="molecule type" value="Genomic_DNA"/>
</dbReference>
<keyword evidence="5" id="KW-1185">Reference proteome</keyword>
<dbReference type="RefSeq" id="WP_188518571.1">
    <property type="nucleotide sequence ID" value="NZ_BMES01000002.1"/>
</dbReference>
<reference evidence="4" key="2">
    <citation type="submission" date="2020-09" db="EMBL/GenBank/DDBJ databases">
        <authorList>
            <person name="Sun Q."/>
            <person name="Zhou Y."/>
        </authorList>
    </citation>
    <scope>NUCLEOTIDE SEQUENCE</scope>
    <source>
        <strain evidence="4">CGMCC 1.12214</strain>
    </source>
</reference>
<dbReference type="PANTHER" id="PTHR30024">
    <property type="entry name" value="ALIPHATIC SULFONATES-BINDING PROTEIN-RELATED"/>
    <property type="match status" value="1"/>
</dbReference>
<dbReference type="SUPFAM" id="SSF53850">
    <property type="entry name" value="Periplasmic binding protein-like II"/>
    <property type="match status" value="1"/>
</dbReference>
<dbReference type="Pfam" id="PF13379">
    <property type="entry name" value="NMT1_2"/>
    <property type="match status" value="1"/>
</dbReference>
<proteinExistence type="inferred from homology"/>
<dbReference type="Proteomes" id="UP000603912">
    <property type="component" value="Unassembled WGS sequence"/>
</dbReference>
<evidence type="ECO:0000256" key="3">
    <source>
        <dbReference type="ARBA" id="ARBA00022729"/>
    </source>
</evidence>
<organism evidence="4 5">
    <name type="scientific">Alsobacter metallidurans</name>
    <dbReference type="NCBI Taxonomy" id="340221"/>
    <lineage>
        <taxon>Bacteria</taxon>
        <taxon>Pseudomonadati</taxon>
        <taxon>Pseudomonadota</taxon>
        <taxon>Alphaproteobacteria</taxon>
        <taxon>Hyphomicrobiales</taxon>
        <taxon>Alsobacteraceae</taxon>
        <taxon>Alsobacter</taxon>
    </lineage>
</organism>
<sequence length="352" mass="37455">MIGRRDFITGTLAGVALGAAGQRAVGQTTNTLPIKVGVSTSSEFVVIYYGVEAGIFAKHGLDAKPVSYPSGVEMVNGLIAGAQDVNTMGSLPFLSGVARGFPIVLIGHLHGDPIATSYAPNQSIVAAPNLKAAPGDLKALIGKTVGMPRGASAEGYLRGMMRQNKIADDQYKLVNLAPPNMIASLRGGDVDAIAVWEPWAEGALRAVEGTVRLSLGGCDTCYDPGTILTTKALTTSKAEELRRFMLAVAECQQWVRANKAGAAVDVAMRWIPGLTPDAWRAGIPIVNYDQRISKRTLENYMSKTIPDLASMGVLRNTPDMKDAIDPQFTRFAQEKGPQFFSDLAPIPADLRV</sequence>
<name>A0A917MKJ7_9HYPH</name>
<comment type="subcellular location">
    <subcellularLocation>
        <location evidence="1">Periplasm</location>
    </subcellularLocation>
</comment>
<evidence type="ECO:0000313" key="5">
    <source>
        <dbReference type="Proteomes" id="UP000603912"/>
    </source>
</evidence>
<accession>A0A917MKJ7</accession>
<evidence type="ECO:0000256" key="1">
    <source>
        <dbReference type="ARBA" id="ARBA00004418"/>
    </source>
</evidence>
<comment type="similarity">
    <text evidence="2">Belongs to the bacterial solute-binding protein SsuA/TauA family.</text>
</comment>
<keyword evidence="3" id="KW-0732">Signal</keyword>
<dbReference type="Gene3D" id="3.40.190.10">
    <property type="entry name" value="Periplasmic binding protein-like II"/>
    <property type="match status" value="2"/>
</dbReference>